<dbReference type="EMBL" id="QQAZ01000007">
    <property type="protein sequence ID" value="RDI48986.1"/>
    <property type="molecule type" value="Genomic_DNA"/>
</dbReference>
<proteinExistence type="predicted"/>
<feature type="transmembrane region" description="Helical" evidence="10">
    <location>
        <begin position="244"/>
        <end position="264"/>
    </location>
</feature>
<keyword evidence="9" id="KW-0407">Ion channel</keyword>
<evidence type="ECO:0000256" key="6">
    <source>
        <dbReference type="ARBA" id="ARBA00023136"/>
    </source>
</evidence>
<evidence type="ECO:0000256" key="10">
    <source>
        <dbReference type="SAM" id="Phobius"/>
    </source>
</evidence>
<dbReference type="STRING" id="1210089.GCA_001613165_00601"/>
<evidence type="ECO:0000256" key="4">
    <source>
        <dbReference type="ARBA" id="ARBA00022989"/>
    </source>
</evidence>
<dbReference type="AlphaFoldDB" id="A0A370H4M4"/>
<keyword evidence="12" id="KW-1185">Reference proteome</keyword>
<dbReference type="CDD" id="cd00400">
    <property type="entry name" value="Voltage_gated_ClC"/>
    <property type="match status" value="1"/>
</dbReference>
<feature type="transmembrane region" description="Helical" evidence="10">
    <location>
        <begin position="201"/>
        <end position="224"/>
    </location>
</feature>
<reference evidence="11 12" key="1">
    <citation type="submission" date="2018-07" db="EMBL/GenBank/DDBJ databases">
        <title>Genomic Encyclopedia of Type Strains, Phase IV (KMG-IV): sequencing the most valuable type-strain genomes for metagenomic binning, comparative biology and taxonomic classification.</title>
        <authorList>
            <person name="Goeker M."/>
        </authorList>
    </citation>
    <scope>NUCLEOTIDE SEQUENCE [LARGE SCALE GENOMIC DNA]</scope>
    <source>
        <strain evidence="11 12">DSM 44952</strain>
    </source>
</reference>
<comment type="caution">
    <text evidence="11">The sequence shown here is derived from an EMBL/GenBank/DDBJ whole genome shotgun (WGS) entry which is preliminary data.</text>
</comment>
<evidence type="ECO:0000313" key="11">
    <source>
        <dbReference type="EMBL" id="RDI48986.1"/>
    </source>
</evidence>
<keyword evidence="3 10" id="KW-0812">Transmembrane</keyword>
<evidence type="ECO:0000256" key="8">
    <source>
        <dbReference type="ARBA" id="ARBA00023214"/>
    </source>
</evidence>
<name>A0A370H4M4_9NOCA</name>
<accession>A0A370H4M4</accession>
<comment type="subcellular location">
    <subcellularLocation>
        <location evidence="1">Membrane</location>
        <topology evidence="1">Multi-pass membrane protein</topology>
    </subcellularLocation>
</comment>
<evidence type="ECO:0000256" key="2">
    <source>
        <dbReference type="ARBA" id="ARBA00022448"/>
    </source>
</evidence>
<dbReference type="Gene3D" id="1.10.3080.10">
    <property type="entry name" value="Clc chloride channel"/>
    <property type="match status" value="1"/>
</dbReference>
<dbReference type="PANTHER" id="PTHR43427">
    <property type="entry name" value="CHLORIDE CHANNEL PROTEIN CLC-E"/>
    <property type="match status" value="1"/>
</dbReference>
<feature type="transmembrane region" description="Helical" evidence="10">
    <location>
        <begin position="341"/>
        <end position="365"/>
    </location>
</feature>
<evidence type="ECO:0000313" key="12">
    <source>
        <dbReference type="Proteomes" id="UP000255355"/>
    </source>
</evidence>
<evidence type="ECO:0000256" key="7">
    <source>
        <dbReference type="ARBA" id="ARBA00023173"/>
    </source>
</evidence>
<keyword evidence="7" id="KW-0869">Chloride channel</keyword>
<dbReference type="OrthoDB" id="4533876at2"/>
<feature type="transmembrane region" description="Helical" evidence="10">
    <location>
        <begin position="166"/>
        <end position="189"/>
    </location>
</feature>
<dbReference type="GO" id="GO:0034707">
    <property type="term" value="C:chloride channel complex"/>
    <property type="evidence" value="ECO:0007669"/>
    <property type="project" value="UniProtKB-KW"/>
</dbReference>
<dbReference type="SUPFAM" id="SSF81340">
    <property type="entry name" value="Clc chloride channel"/>
    <property type="match status" value="1"/>
</dbReference>
<evidence type="ECO:0000256" key="1">
    <source>
        <dbReference type="ARBA" id="ARBA00004141"/>
    </source>
</evidence>
<dbReference type="Pfam" id="PF00654">
    <property type="entry name" value="Voltage_CLC"/>
    <property type="match status" value="1"/>
</dbReference>
<feature type="transmembrane region" description="Helical" evidence="10">
    <location>
        <begin position="276"/>
        <end position="297"/>
    </location>
</feature>
<protein>
    <submittedName>
        <fullName evidence="11">CIC family chloride channel protein</fullName>
    </submittedName>
</protein>
<evidence type="ECO:0000256" key="5">
    <source>
        <dbReference type="ARBA" id="ARBA00023065"/>
    </source>
</evidence>
<dbReference type="PRINTS" id="PR00762">
    <property type="entry name" value="CLCHANNEL"/>
</dbReference>
<feature type="transmembrane region" description="Helical" evidence="10">
    <location>
        <begin position="303"/>
        <end position="329"/>
    </location>
</feature>
<evidence type="ECO:0000256" key="9">
    <source>
        <dbReference type="ARBA" id="ARBA00023303"/>
    </source>
</evidence>
<sequence>MSGADRSRPRRWGVRWSAVLLAAVAAGLGAVALRALLDVTTHGLLGSVLPLEPIGAGLWYAPVEPLRDRGAWLLPLLVAGGMVTAVLLSRLGGPQVNGTDGVINAVNGRDLSGLTVRGALSKLGGTAVTLGSGGSGGTEGPVAQVSASLSAAVGRRLRLTPGESGLVVVAALGAGVGALFQAPIGGVLLAGELLRRRGIDWAAMIFALPAVPIAFWIFVAVYGYRPMFGVADFGALWDPGSTALLAAVGLVCALVARLYVWTFHTVGRLTAPMRRWPVVTAAVAGAALGTVGIFLPMTLGTGYGIVSMGLSQVAVAALPLWLLVALPLVKIAATSVTLHTGGVGGVFGPAMVIGATTGALCWRLAFEAGLQPGSAAAFTITGMAACLGPAVRTPLAAIALALESSGGALPPVGLVVAVAIAAACTRDITLFRSQAERQFPRRYRQLRVSEWRISAILKAVASRKRARVSATIGGIRSRYRARSGSPGGGCAMEPESARGVPDLADLPLDELLSAHRPEVVQAYRTALHRRASVGIIFAGHNAGGA</sequence>
<dbReference type="InterPro" id="IPR014743">
    <property type="entry name" value="Cl-channel_core"/>
</dbReference>
<dbReference type="GO" id="GO:0005254">
    <property type="term" value="F:chloride channel activity"/>
    <property type="evidence" value="ECO:0007669"/>
    <property type="project" value="UniProtKB-KW"/>
</dbReference>
<feature type="transmembrane region" description="Helical" evidence="10">
    <location>
        <begin position="43"/>
        <end position="61"/>
    </location>
</feature>
<keyword evidence="4 10" id="KW-1133">Transmembrane helix</keyword>
<keyword evidence="6 10" id="KW-0472">Membrane</keyword>
<feature type="transmembrane region" description="Helical" evidence="10">
    <location>
        <begin position="12"/>
        <end position="37"/>
    </location>
</feature>
<feature type="transmembrane region" description="Helical" evidence="10">
    <location>
        <begin position="73"/>
        <end position="92"/>
    </location>
</feature>
<dbReference type="InterPro" id="IPR001807">
    <property type="entry name" value="ClC"/>
</dbReference>
<dbReference type="PANTHER" id="PTHR43427:SF6">
    <property type="entry name" value="CHLORIDE CHANNEL PROTEIN CLC-E"/>
    <property type="match status" value="1"/>
</dbReference>
<dbReference type="Proteomes" id="UP000255355">
    <property type="component" value="Unassembled WGS sequence"/>
</dbReference>
<evidence type="ECO:0000256" key="3">
    <source>
        <dbReference type="ARBA" id="ARBA00022692"/>
    </source>
</evidence>
<keyword evidence="2" id="KW-0813">Transport</keyword>
<gene>
    <name evidence="11" type="ORF">DFR68_107111</name>
</gene>
<organism evidence="11 12">
    <name type="scientific">Nocardia mexicana</name>
    <dbReference type="NCBI Taxonomy" id="279262"/>
    <lineage>
        <taxon>Bacteria</taxon>
        <taxon>Bacillati</taxon>
        <taxon>Actinomycetota</taxon>
        <taxon>Actinomycetes</taxon>
        <taxon>Mycobacteriales</taxon>
        <taxon>Nocardiaceae</taxon>
        <taxon>Nocardia</taxon>
    </lineage>
</organism>
<keyword evidence="8" id="KW-0868">Chloride</keyword>
<dbReference type="InterPro" id="IPR050368">
    <property type="entry name" value="ClC-type_chloride_channel"/>
</dbReference>
<keyword evidence="5" id="KW-0406">Ion transport</keyword>